<dbReference type="eggNOG" id="ENOG503415P">
    <property type="taxonomic scope" value="Bacteria"/>
</dbReference>
<protein>
    <submittedName>
        <fullName evidence="1">Uncharacterized protein</fullName>
    </submittedName>
</protein>
<dbReference type="AlphaFoldDB" id="A0A0T6LKN4"/>
<evidence type="ECO:0000313" key="2">
    <source>
        <dbReference type="Proteomes" id="UP000050867"/>
    </source>
</evidence>
<organism evidence="1 2">
    <name type="scientific">Wenjunlia vitaminophila</name>
    <name type="common">Streptomyces vitaminophilus</name>
    <dbReference type="NCBI Taxonomy" id="76728"/>
    <lineage>
        <taxon>Bacteria</taxon>
        <taxon>Bacillati</taxon>
        <taxon>Actinomycetota</taxon>
        <taxon>Actinomycetes</taxon>
        <taxon>Kitasatosporales</taxon>
        <taxon>Streptomycetaceae</taxon>
        <taxon>Wenjunlia</taxon>
    </lineage>
</organism>
<sequence length="237" mass="26828">MTASRAALTRDDLRVRISVQHVRLGGVEHRVIRPARPLRNGALYRSHSFYDMYVDRADGRRIATLFLLAARSPRSLVHLPTRAAPTAPDVGWLGEQPLDLVLAHRATQFPVTRWKRLRERLNAGNAPRELRTARVPLGDVPAGEESSGTPVDDHWRRDPLRQHVHARTLFLTGGTGAFREAARDLLDVTREGPPAAATRLYIPGSCNYHVCRLLHAWEDLDHGREQFHVEFCPTWAR</sequence>
<dbReference type="STRING" id="76728.AQ490_12345"/>
<dbReference type="OrthoDB" id="3387657at2"/>
<name>A0A0T6LKN4_WENVI</name>
<gene>
    <name evidence="1" type="ORF">AQ490_12345</name>
</gene>
<accession>A0A0T6LKN4</accession>
<keyword evidence="2" id="KW-1185">Reference proteome</keyword>
<reference evidence="1 2" key="1">
    <citation type="submission" date="2015-10" db="EMBL/GenBank/DDBJ databases">
        <title>Draft genome sequence of pyrrolomycin-producing Streptomyces vitaminophilus.</title>
        <authorList>
            <person name="Graham D.E."/>
            <person name="Mahan K.M."/>
            <person name="Klingeman D.M."/>
            <person name="Hettich R.L."/>
            <person name="Parry R.J."/>
        </authorList>
    </citation>
    <scope>NUCLEOTIDE SEQUENCE [LARGE SCALE GENOMIC DNA]</scope>
    <source>
        <strain evidence="1 2">ATCC 31673</strain>
    </source>
</reference>
<comment type="caution">
    <text evidence="1">The sequence shown here is derived from an EMBL/GenBank/DDBJ whole genome shotgun (WGS) entry which is preliminary data.</text>
</comment>
<dbReference type="Proteomes" id="UP000050867">
    <property type="component" value="Unassembled WGS sequence"/>
</dbReference>
<dbReference type="EMBL" id="LLZU01000039">
    <property type="protein sequence ID" value="KRV46653.1"/>
    <property type="molecule type" value="Genomic_DNA"/>
</dbReference>
<evidence type="ECO:0000313" key="1">
    <source>
        <dbReference type="EMBL" id="KRV46653.1"/>
    </source>
</evidence>
<proteinExistence type="predicted"/>